<accession>A0A368VVE8</accession>
<protein>
    <submittedName>
        <fullName evidence="3">GAF domain-containing protein</fullName>
    </submittedName>
</protein>
<name>A0A368VVE8_9ACTN</name>
<dbReference type="InterPro" id="IPR029016">
    <property type="entry name" value="GAF-like_dom_sf"/>
</dbReference>
<comment type="caution">
    <text evidence="3">The sequence shown here is derived from an EMBL/GenBank/DDBJ whole genome shotgun (WGS) entry which is preliminary data.</text>
</comment>
<evidence type="ECO:0000259" key="2">
    <source>
        <dbReference type="Pfam" id="PF13185"/>
    </source>
</evidence>
<dbReference type="OrthoDB" id="4929862at2"/>
<evidence type="ECO:0000256" key="1">
    <source>
        <dbReference type="SAM" id="MobiDB-lite"/>
    </source>
</evidence>
<dbReference type="Proteomes" id="UP000253495">
    <property type="component" value="Unassembled WGS sequence"/>
</dbReference>
<dbReference type="Pfam" id="PF13185">
    <property type="entry name" value="GAF_2"/>
    <property type="match status" value="1"/>
</dbReference>
<evidence type="ECO:0000313" key="3">
    <source>
        <dbReference type="EMBL" id="RCW44628.1"/>
    </source>
</evidence>
<gene>
    <name evidence="3" type="ORF">DFQ14_104217</name>
</gene>
<dbReference type="AlphaFoldDB" id="A0A368VVE8"/>
<organism evidence="3 4">
    <name type="scientific">Halopolyspora algeriensis</name>
    <dbReference type="NCBI Taxonomy" id="1500506"/>
    <lineage>
        <taxon>Bacteria</taxon>
        <taxon>Bacillati</taxon>
        <taxon>Actinomycetota</taxon>
        <taxon>Actinomycetes</taxon>
        <taxon>Actinomycetes incertae sedis</taxon>
        <taxon>Halopolyspora</taxon>
    </lineage>
</organism>
<dbReference type="RefSeq" id="WP_114452740.1">
    <property type="nucleotide sequence ID" value="NZ_QPJC01000004.1"/>
</dbReference>
<sequence>MTAAKTRFRKRQERAGEDVTSVLHALAEVLTCESRNEDNVCDMLGSAVAVLQNADMGSVVTVAATGHAEPAADTDERAHAVDLAQYRAGGGPWLEVARTGTVAQAAITEVRTHWPGFVRSARESRLRSFLSAPLIGEDRVRAVLNLYSHSPLLGDFDAGRLRPFGAAPKRRGHPCGGARHSHRRDDHREAP</sequence>
<feature type="domain" description="GAF" evidence="2">
    <location>
        <begin position="35"/>
        <end position="151"/>
    </location>
</feature>
<keyword evidence="4" id="KW-1185">Reference proteome</keyword>
<reference evidence="3 4" key="1">
    <citation type="submission" date="2018-07" db="EMBL/GenBank/DDBJ databases">
        <title>Genomic Encyclopedia of Type Strains, Phase III (KMG-III): the genomes of soil and plant-associated and newly described type strains.</title>
        <authorList>
            <person name="Whitman W."/>
        </authorList>
    </citation>
    <scope>NUCLEOTIDE SEQUENCE [LARGE SCALE GENOMIC DNA]</scope>
    <source>
        <strain evidence="3 4">CECT 8575</strain>
    </source>
</reference>
<dbReference type="EMBL" id="QPJC01000004">
    <property type="protein sequence ID" value="RCW44628.1"/>
    <property type="molecule type" value="Genomic_DNA"/>
</dbReference>
<dbReference type="Gene3D" id="3.30.450.40">
    <property type="match status" value="1"/>
</dbReference>
<feature type="region of interest" description="Disordered" evidence="1">
    <location>
        <begin position="164"/>
        <end position="191"/>
    </location>
</feature>
<proteinExistence type="predicted"/>
<dbReference type="SUPFAM" id="SSF55781">
    <property type="entry name" value="GAF domain-like"/>
    <property type="match status" value="1"/>
</dbReference>
<evidence type="ECO:0000313" key="4">
    <source>
        <dbReference type="Proteomes" id="UP000253495"/>
    </source>
</evidence>
<dbReference type="InterPro" id="IPR003018">
    <property type="entry name" value="GAF"/>
</dbReference>